<sequence length="87" mass="9739">MAMQQSSALHACKKQINAKINDILRKGWPVLREGIENPELWMAQANRQVVLFCSTLMLHTVKATKTAGAWCGRKSHMPKALSSSYLL</sequence>
<protein>
    <submittedName>
        <fullName evidence="1">Uncharacterized protein</fullName>
    </submittedName>
</protein>
<organism evidence="1 2">
    <name type="scientific">Populus alba x Populus x berolinensis</name>
    <dbReference type="NCBI Taxonomy" id="444605"/>
    <lineage>
        <taxon>Eukaryota</taxon>
        <taxon>Viridiplantae</taxon>
        <taxon>Streptophyta</taxon>
        <taxon>Embryophyta</taxon>
        <taxon>Tracheophyta</taxon>
        <taxon>Spermatophyta</taxon>
        <taxon>Magnoliopsida</taxon>
        <taxon>eudicotyledons</taxon>
        <taxon>Gunneridae</taxon>
        <taxon>Pentapetalae</taxon>
        <taxon>rosids</taxon>
        <taxon>fabids</taxon>
        <taxon>Malpighiales</taxon>
        <taxon>Salicaceae</taxon>
        <taxon>Saliceae</taxon>
        <taxon>Populus</taxon>
    </lineage>
</organism>
<comment type="caution">
    <text evidence="1">The sequence shown here is derived from an EMBL/GenBank/DDBJ whole genome shotgun (WGS) entry which is preliminary data.</text>
</comment>
<gene>
    <name evidence="1" type="ORF">NC653_018182</name>
</gene>
<dbReference type="EMBL" id="JAQIZT010000007">
    <property type="protein sequence ID" value="KAJ6989624.1"/>
    <property type="molecule type" value="Genomic_DNA"/>
</dbReference>
<proteinExistence type="predicted"/>
<evidence type="ECO:0000313" key="1">
    <source>
        <dbReference type="EMBL" id="KAJ6989624.1"/>
    </source>
</evidence>
<dbReference type="Proteomes" id="UP001164929">
    <property type="component" value="Chromosome 7"/>
</dbReference>
<dbReference type="AlphaFoldDB" id="A0AAD6QFW4"/>
<keyword evidence="2" id="KW-1185">Reference proteome</keyword>
<reference evidence="1" key="1">
    <citation type="journal article" date="2023" name="Mol. Ecol. Resour.">
        <title>Chromosome-level genome assembly of a triploid poplar Populus alba 'Berolinensis'.</title>
        <authorList>
            <person name="Chen S."/>
            <person name="Yu Y."/>
            <person name="Wang X."/>
            <person name="Wang S."/>
            <person name="Zhang T."/>
            <person name="Zhou Y."/>
            <person name="He R."/>
            <person name="Meng N."/>
            <person name="Wang Y."/>
            <person name="Liu W."/>
            <person name="Liu Z."/>
            <person name="Liu J."/>
            <person name="Guo Q."/>
            <person name="Huang H."/>
            <person name="Sederoff R.R."/>
            <person name="Wang G."/>
            <person name="Qu G."/>
            <person name="Chen S."/>
        </authorList>
    </citation>
    <scope>NUCLEOTIDE SEQUENCE</scope>
    <source>
        <strain evidence="1">SC-2020</strain>
    </source>
</reference>
<evidence type="ECO:0000313" key="2">
    <source>
        <dbReference type="Proteomes" id="UP001164929"/>
    </source>
</evidence>
<accession>A0AAD6QFW4</accession>
<name>A0AAD6QFW4_9ROSI</name>